<feature type="transmembrane region" description="Helical" evidence="7">
    <location>
        <begin position="202"/>
        <end position="226"/>
    </location>
</feature>
<evidence type="ECO:0000256" key="5">
    <source>
        <dbReference type="ARBA" id="ARBA00022989"/>
    </source>
</evidence>
<organism evidence="9 10">
    <name type="scientific">Roseicitreum antarcticum</name>
    <dbReference type="NCBI Taxonomy" id="564137"/>
    <lineage>
        <taxon>Bacteria</taxon>
        <taxon>Pseudomonadati</taxon>
        <taxon>Pseudomonadota</taxon>
        <taxon>Alphaproteobacteria</taxon>
        <taxon>Rhodobacterales</taxon>
        <taxon>Paracoccaceae</taxon>
        <taxon>Roseicitreum</taxon>
    </lineage>
</organism>
<keyword evidence="10" id="KW-1185">Reference proteome</keyword>
<dbReference type="PROSITE" id="PS50928">
    <property type="entry name" value="ABC_TM1"/>
    <property type="match status" value="1"/>
</dbReference>
<evidence type="ECO:0000313" key="10">
    <source>
        <dbReference type="Proteomes" id="UP000198539"/>
    </source>
</evidence>
<dbReference type="Proteomes" id="UP000198539">
    <property type="component" value="Unassembled WGS sequence"/>
</dbReference>
<dbReference type="RefSeq" id="WP_092888775.1">
    <property type="nucleotide sequence ID" value="NZ_CP061502.1"/>
</dbReference>
<dbReference type="Pfam" id="PF12911">
    <property type="entry name" value="OppC_N"/>
    <property type="match status" value="1"/>
</dbReference>
<dbReference type="GO" id="GO:0055085">
    <property type="term" value="P:transmembrane transport"/>
    <property type="evidence" value="ECO:0007669"/>
    <property type="project" value="InterPro"/>
</dbReference>
<evidence type="ECO:0000256" key="6">
    <source>
        <dbReference type="ARBA" id="ARBA00023136"/>
    </source>
</evidence>
<keyword evidence="3" id="KW-1003">Cell membrane</keyword>
<evidence type="ECO:0000313" key="9">
    <source>
        <dbReference type="EMBL" id="SDX10518.1"/>
    </source>
</evidence>
<feature type="transmembrane region" description="Helical" evidence="7">
    <location>
        <begin position="159"/>
        <end position="181"/>
    </location>
</feature>
<dbReference type="GO" id="GO:0005886">
    <property type="term" value="C:plasma membrane"/>
    <property type="evidence" value="ECO:0007669"/>
    <property type="project" value="UniProtKB-SubCell"/>
</dbReference>
<feature type="transmembrane region" description="Helical" evidence="7">
    <location>
        <begin position="95"/>
        <end position="120"/>
    </location>
</feature>
<comment type="subcellular location">
    <subcellularLocation>
        <location evidence="1 7">Cell membrane</location>
        <topology evidence="1 7">Multi-pass membrane protein</topology>
    </subcellularLocation>
</comment>
<dbReference type="Pfam" id="PF00528">
    <property type="entry name" value="BPD_transp_1"/>
    <property type="match status" value="1"/>
</dbReference>
<evidence type="ECO:0000259" key="8">
    <source>
        <dbReference type="PROSITE" id="PS50928"/>
    </source>
</evidence>
<reference evidence="9 10" key="1">
    <citation type="submission" date="2016-10" db="EMBL/GenBank/DDBJ databases">
        <authorList>
            <person name="de Groot N.N."/>
        </authorList>
    </citation>
    <scope>NUCLEOTIDE SEQUENCE [LARGE SCALE GENOMIC DNA]</scope>
    <source>
        <strain evidence="9 10">CGMCC 1.8894</strain>
    </source>
</reference>
<dbReference type="OrthoDB" id="9766870at2"/>
<dbReference type="EMBL" id="FNOM01000005">
    <property type="protein sequence ID" value="SDX10518.1"/>
    <property type="molecule type" value="Genomic_DNA"/>
</dbReference>
<evidence type="ECO:0000256" key="7">
    <source>
        <dbReference type="RuleBase" id="RU363032"/>
    </source>
</evidence>
<keyword evidence="6 7" id="KW-0472">Membrane</keyword>
<dbReference type="PANTHER" id="PTHR43386:SF26">
    <property type="entry name" value="ABC TRANSPORTER PERMEASE PROTEIN"/>
    <property type="match status" value="1"/>
</dbReference>
<dbReference type="InterPro" id="IPR025966">
    <property type="entry name" value="OppC_N"/>
</dbReference>
<protein>
    <submittedName>
        <fullName evidence="9">Peptide/nickel transport system permease protein</fullName>
    </submittedName>
</protein>
<dbReference type="InterPro" id="IPR050366">
    <property type="entry name" value="BP-dependent_transpt_permease"/>
</dbReference>
<dbReference type="PANTHER" id="PTHR43386">
    <property type="entry name" value="OLIGOPEPTIDE TRANSPORT SYSTEM PERMEASE PROTEIN APPC"/>
    <property type="match status" value="1"/>
</dbReference>
<keyword evidence="2 7" id="KW-0813">Transport</keyword>
<keyword evidence="5 7" id="KW-1133">Transmembrane helix</keyword>
<comment type="similarity">
    <text evidence="7">Belongs to the binding-protein-dependent transport system permease family.</text>
</comment>
<dbReference type="STRING" id="564137.SAMN04488238_105193"/>
<dbReference type="InterPro" id="IPR000515">
    <property type="entry name" value="MetI-like"/>
</dbReference>
<dbReference type="Gene3D" id="1.10.3720.10">
    <property type="entry name" value="MetI-like"/>
    <property type="match status" value="1"/>
</dbReference>
<feature type="transmembrane region" description="Helical" evidence="7">
    <location>
        <begin position="262"/>
        <end position="282"/>
    </location>
</feature>
<dbReference type="InterPro" id="IPR035906">
    <property type="entry name" value="MetI-like_sf"/>
</dbReference>
<feature type="domain" description="ABC transmembrane type-1" evidence="8">
    <location>
        <begin position="93"/>
        <end position="283"/>
    </location>
</feature>
<feature type="transmembrane region" description="Helical" evidence="7">
    <location>
        <begin position="132"/>
        <end position="153"/>
    </location>
</feature>
<proteinExistence type="inferred from homology"/>
<keyword evidence="4 7" id="KW-0812">Transmembrane</keyword>
<accession>A0A1H2Z0I7</accession>
<feature type="transmembrane region" description="Helical" evidence="7">
    <location>
        <begin position="21"/>
        <end position="45"/>
    </location>
</feature>
<evidence type="ECO:0000256" key="2">
    <source>
        <dbReference type="ARBA" id="ARBA00022448"/>
    </source>
</evidence>
<dbReference type="SUPFAM" id="SSF161098">
    <property type="entry name" value="MetI-like"/>
    <property type="match status" value="1"/>
</dbReference>
<evidence type="ECO:0000256" key="4">
    <source>
        <dbReference type="ARBA" id="ARBA00022692"/>
    </source>
</evidence>
<sequence length="296" mass="32061">MTASAQKPSRRRAFLRAFMSVPSAKIALAIFLALSGAAILAPWIAPQNPYDLATISIMDNLLAPGTESWEGYTHWLGTDGQGRDMLSAMLYGTRISLLVGLASGLIALTFGTLIGLIAAFRGGWLDTLLMRIVDLQLSFPTILVALVLLVILGRGVDKIILALVVVQWAYFARTVRGVALVEGARDYVEAARGLRLGTLRILFLHVLPNCLPTMLVVATMQMAMAISLEATLSFLGLGLPPTRPSLGLLIANGFDYLQSGRWWISVLPGLVLLILIMSVNVLGDRLRETLNPNLNR</sequence>
<dbReference type="AlphaFoldDB" id="A0A1H2Z0I7"/>
<name>A0A1H2Z0I7_9RHOB</name>
<gene>
    <name evidence="9" type="ORF">SAMN04488238_105193</name>
</gene>
<evidence type="ECO:0000256" key="1">
    <source>
        <dbReference type="ARBA" id="ARBA00004651"/>
    </source>
</evidence>
<evidence type="ECO:0000256" key="3">
    <source>
        <dbReference type="ARBA" id="ARBA00022475"/>
    </source>
</evidence>
<dbReference type="CDD" id="cd06261">
    <property type="entry name" value="TM_PBP2"/>
    <property type="match status" value="1"/>
</dbReference>